<evidence type="ECO:0000259" key="1">
    <source>
        <dbReference type="SMART" id="SM00460"/>
    </source>
</evidence>
<dbReference type="EMBL" id="CP010725">
    <property type="protein sequence ID" value="AUR00380.1"/>
    <property type="molecule type" value="Genomic_DNA"/>
</dbReference>
<dbReference type="InterPro" id="IPR002931">
    <property type="entry name" value="Transglutaminase-like"/>
</dbReference>
<reference evidence="2 5" key="3">
    <citation type="journal article" date="2017" name="Int. J. Syst. Evol. Microbiol.">
        <title>Adaptation of Surface-Associated Bacteria to the Open Ocean: A Genomically Distinct Subpopulation of Phaeobacter gallaeciensis Colonizes Pacific Mesozooplankton.</title>
        <authorList>
            <person name="Freese H.M."/>
            <person name="Methner A."/>
            <person name="Overmann J."/>
        </authorList>
    </citation>
    <scope>NUCLEOTIDE SEQUENCE [LARGE SCALE GENOMIC DNA]</scope>
    <source>
        <strain evidence="2 5">P66</strain>
    </source>
</reference>
<dbReference type="AlphaFoldDB" id="A0A2I7LUD1"/>
<evidence type="ECO:0000313" key="5">
    <source>
        <dbReference type="Proteomes" id="UP000236536"/>
    </source>
</evidence>
<dbReference type="Proteomes" id="UP000236536">
    <property type="component" value="Chromosome"/>
</dbReference>
<dbReference type="EMBL" id="CP010705">
    <property type="protein sequence ID" value="AUQ93146.1"/>
    <property type="molecule type" value="Genomic_DNA"/>
</dbReference>
<dbReference type="RefSeq" id="WP_102873522.1">
    <property type="nucleotide sequence ID" value="NZ_CP010599.1"/>
</dbReference>
<evidence type="ECO:0000313" key="4">
    <source>
        <dbReference type="Proteomes" id="UP000236447"/>
    </source>
</evidence>
<sequence length="257" mass="28599">MPDTRFLDVTPMLDSKAPAITALISELGWQRLSPHDRIGAAYDYVRDEILFGYNVADTRQASLVLADGYGQCNTKATLLMAVLRALGIPCRLHGFTIDKSLQRGIVPELVYWMAPRSILHSWVEVRLDAQWINLEGFILDQQVLGSLQAAFPGRTSLCAYGAGTDCLQAPMITWQGRDTYIQRAGINADLGIFDSPDAFFGQHQQDLTGVRGWLYRNIIRHWMNRRVAAIRRGAVPALPGGDKGLKPDVPDRVFTDS</sequence>
<reference evidence="4 5" key="2">
    <citation type="journal article" date="2017" name="Genome Biol. Evol.">
        <title>Trajectories and Drivers of Genome Evolution in Surface-Associated Marine Phaeobacter.</title>
        <authorList>
            <person name="Freese H.M."/>
            <person name="Sikorski J."/>
            <person name="Bunk B."/>
            <person name="Scheuner C."/>
            <person name="Meier-Kolthoff J.P."/>
            <person name="Sproer C."/>
            <person name="Gram L."/>
            <person name="Overmann J."/>
        </authorList>
    </citation>
    <scope>NUCLEOTIDE SEQUENCE [LARGE SCALE GENOMIC DNA]</scope>
    <source>
        <strain evidence="2 5">P66</strain>
        <strain evidence="3 4">P88</strain>
    </source>
</reference>
<dbReference type="SUPFAM" id="SSF54001">
    <property type="entry name" value="Cysteine proteinases"/>
    <property type="match status" value="1"/>
</dbReference>
<dbReference type="PANTHER" id="PTHR33490:SF3">
    <property type="entry name" value="CONSERVED INTEGRAL MEMBRANE PROTEIN"/>
    <property type="match status" value="1"/>
</dbReference>
<dbReference type="InterPro" id="IPR038765">
    <property type="entry name" value="Papain-like_cys_pep_sf"/>
</dbReference>
<dbReference type="Pfam" id="PF01841">
    <property type="entry name" value="Transglut_core"/>
    <property type="match status" value="1"/>
</dbReference>
<evidence type="ECO:0000313" key="3">
    <source>
        <dbReference type="EMBL" id="AUR00380.1"/>
    </source>
</evidence>
<accession>A0A2I7LUD1</accession>
<gene>
    <name evidence="2" type="ORF">PhaeoP66_00323</name>
    <name evidence="3" type="ORF">PhaeoP88_03044</name>
</gene>
<protein>
    <recommendedName>
        <fullName evidence="1">Transglutaminase-like domain-containing protein</fullName>
    </recommendedName>
</protein>
<dbReference type="SMART" id="SM00460">
    <property type="entry name" value="TGc"/>
    <property type="match status" value="1"/>
</dbReference>
<dbReference type="Gene3D" id="3.10.620.30">
    <property type="match status" value="1"/>
</dbReference>
<dbReference type="PANTHER" id="PTHR33490">
    <property type="entry name" value="BLR5614 PROTEIN-RELATED"/>
    <property type="match status" value="1"/>
</dbReference>
<reference evidence="3 4" key="1">
    <citation type="journal article" date="2017" name="Front. Microbiol.">
        <title>Phaeobacter piscinae sp. nov., a species of the Roseobacter group and potential aquaculture probiont.</title>
        <authorList>
            <person name="Sonnenschein E.C."/>
            <person name="Phippen C.B.W."/>
            <person name="Nielsen K.F."/>
            <person name="Mateiu R.V."/>
            <person name="Melchiorsen J."/>
            <person name="Gram L."/>
            <person name="Overmann J."/>
            <person name="Freese H.M."/>
        </authorList>
    </citation>
    <scope>NUCLEOTIDE SEQUENCE [LARGE SCALE GENOMIC DNA]</scope>
    <source>
        <strain evidence="3 4">P88</strain>
    </source>
</reference>
<evidence type="ECO:0000313" key="2">
    <source>
        <dbReference type="EMBL" id="AUQ93146.1"/>
    </source>
</evidence>
<name>A0A2I7LUD1_9RHOB</name>
<organism evidence="3 4">
    <name type="scientific">Phaeobacter inhibens</name>
    <dbReference type="NCBI Taxonomy" id="221822"/>
    <lineage>
        <taxon>Bacteria</taxon>
        <taxon>Pseudomonadati</taxon>
        <taxon>Pseudomonadota</taxon>
        <taxon>Alphaproteobacteria</taxon>
        <taxon>Rhodobacterales</taxon>
        <taxon>Roseobacteraceae</taxon>
        <taxon>Phaeobacter</taxon>
    </lineage>
</organism>
<dbReference type="Proteomes" id="UP000236447">
    <property type="component" value="Chromosome"/>
</dbReference>
<feature type="domain" description="Transglutaminase-like" evidence="1">
    <location>
        <begin position="64"/>
        <end position="138"/>
    </location>
</feature>
<keyword evidence="5" id="KW-1185">Reference proteome</keyword>
<proteinExistence type="predicted"/>